<keyword evidence="3 6" id="KW-0133">Cell shape</keyword>
<feature type="compositionally biased region" description="Acidic residues" evidence="7">
    <location>
        <begin position="138"/>
        <end position="153"/>
    </location>
</feature>
<name>A0A4V3IYH6_9FIRM</name>
<dbReference type="OrthoDB" id="9794483at2"/>
<accession>A0A4V3IYH6</accession>
<feature type="region of interest" description="Disordered" evidence="7">
    <location>
        <begin position="132"/>
        <end position="153"/>
    </location>
</feature>
<dbReference type="InterPro" id="IPR039247">
    <property type="entry name" value="KhpB"/>
</dbReference>
<dbReference type="Gene3D" id="3.30.300.20">
    <property type="match status" value="1"/>
</dbReference>
<dbReference type="GO" id="GO:0071555">
    <property type="term" value="P:cell wall organization"/>
    <property type="evidence" value="ECO:0007669"/>
    <property type="project" value="UniProtKB-KW"/>
</dbReference>
<reference evidence="9 10" key="1">
    <citation type="submission" date="2019-01" db="EMBL/GenBank/DDBJ databases">
        <title>Draft Genome Sequences of Helcococcus ovis Strains Isolated from the Uterus and Vagina of Dairy Cows with Metritis.</title>
        <authorList>
            <person name="Cunha F."/>
            <person name="Jeon S.J."/>
            <person name="Kutzer P."/>
            <person name="Galvao K.N."/>
        </authorList>
    </citation>
    <scope>NUCLEOTIDE SEQUENCE [LARGE SCALE GENOMIC DNA]</scope>
    <source>
        <strain evidence="9 10">KG-37</strain>
    </source>
</reference>
<evidence type="ECO:0000256" key="5">
    <source>
        <dbReference type="ARBA" id="ARBA00023316"/>
    </source>
</evidence>
<evidence type="ECO:0000256" key="4">
    <source>
        <dbReference type="ARBA" id="ARBA00023186"/>
    </source>
</evidence>
<dbReference type="GO" id="GO:0003723">
    <property type="term" value="F:RNA binding"/>
    <property type="evidence" value="ECO:0007669"/>
    <property type="project" value="UniProtKB-UniRule"/>
</dbReference>
<evidence type="ECO:0000313" key="9">
    <source>
        <dbReference type="EMBL" id="TFF67691.1"/>
    </source>
</evidence>
<dbReference type="Pfam" id="PF13083">
    <property type="entry name" value="KH_KhpA-B"/>
    <property type="match status" value="1"/>
</dbReference>
<dbReference type="PANTHER" id="PTHR35800">
    <property type="entry name" value="PROTEIN JAG"/>
    <property type="match status" value="1"/>
</dbReference>
<dbReference type="GO" id="GO:0005737">
    <property type="term" value="C:cytoplasm"/>
    <property type="evidence" value="ECO:0007669"/>
    <property type="project" value="UniProtKB-SubCell"/>
</dbReference>
<dbReference type="Pfam" id="PF14804">
    <property type="entry name" value="Jag_N"/>
    <property type="match status" value="1"/>
</dbReference>
<dbReference type="InterPro" id="IPR001374">
    <property type="entry name" value="R3H_dom"/>
</dbReference>
<comment type="domain">
    <text evidence="6">Has an N-terminal Jag-N domain and 2 RNA-binding domains (KH and R3H).</text>
</comment>
<keyword evidence="10" id="KW-1185">Reference proteome</keyword>
<evidence type="ECO:0000256" key="1">
    <source>
        <dbReference type="ARBA" id="ARBA00022490"/>
    </source>
</evidence>
<feature type="domain" description="R3H" evidence="8">
    <location>
        <begin position="291"/>
        <end position="357"/>
    </location>
</feature>
<keyword evidence="1 6" id="KW-0963">Cytoplasm</keyword>
<proteinExistence type="inferred from homology"/>
<feature type="region of interest" description="Jag_N domain" evidence="6">
    <location>
        <begin position="5"/>
        <end position="55"/>
    </location>
</feature>
<comment type="subunit">
    <text evidence="6">Forms a complex with KhpA.</text>
</comment>
<organism evidence="9 10">
    <name type="scientific">Helcococcus ovis</name>
    <dbReference type="NCBI Taxonomy" id="72026"/>
    <lineage>
        <taxon>Bacteria</taxon>
        <taxon>Bacillati</taxon>
        <taxon>Bacillota</taxon>
        <taxon>Tissierellia</taxon>
        <taxon>Tissierellales</taxon>
        <taxon>Peptoniphilaceae</taxon>
        <taxon>Helcococcus</taxon>
    </lineage>
</organism>
<evidence type="ECO:0000256" key="2">
    <source>
        <dbReference type="ARBA" id="ARBA00022884"/>
    </source>
</evidence>
<dbReference type="InterPro" id="IPR032782">
    <property type="entry name" value="KhpB_N"/>
</dbReference>
<dbReference type="CDD" id="cd02644">
    <property type="entry name" value="R3H_jag"/>
    <property type="match status" value="1"/>
</dbReference>
<dbReference type="Pfam" id="PF01424">
    <property type="entry name" value="R3H"/>
    <property type="match status" value="1"/>
</dbReference>
<dbReference type="PANTHER" id="PTHR35800:SF1">
    <property type="entry name" value="RNA-BINDING PROTEIN KHPB"/>
    <property type="match status" value="1"/>
</dbReference>
<dbReference type="InterPro" id="IPR034079">
    <property type="entry name" value="R3H_KhpB"/>
</dbReference>
<dbReference type="SMART" id="SM01245">
    <property type="entry name" value="Jag_N"/>
    <property type="match status" value="1"/>
</dbReference>
<keyword evidence="4 6" id="KW-0143">Chaperone</keyword>
<dbReference type="Gene3D" id="3.30.30.80">
    <property type="entry name" value="probable RNA-binding protein from clostridium symbiosum atcc 14940"/>
    <property type="match status" value="1"/>
</dbReference>
<dbReference type="NCBIfam" id="NF041568">
    <property type="entry name" value="Jag_EloR"/>
    <property type="match status" value="1"/>
</dbReference>
<sequence>MKSIIKSAKTIEEAIDLGIKELGLSKEDVEYEILEEPSKGLFGIFGGNDAIVKIKEKAKNTIDIKDLLSDEEDSFVKNEIEYDSNDEDEEDGDFEDRFNQLEEDEEAEVVEVVQSSEKVEIVEESSNVELNKKSSYGELDESSEDEDYGSEDDLYEEGADLGFMEDENKDVEFAVYTSDESAIKNTKDLEFSGKVSIITDNDDLQTVAEKVKKNLEDILVKMHIETKVSYETSRDNIINLNLNDISENDTGIVIGSKGETLNAIQYVLSLLTNNNTTKFYRVTLNVGDYRNRRKKTIENNAQRVAFKVLKTKKSIALKPMNSYERRIVHYSLQNYKEIETVSTGKFPNRKVVVKYKG</sequence>
<dbReference type="AlphaFoldDB" id="A0A4V3IYH6"/>
<comment type="similarity">
    <text evidence="6">Belongs to the KhpB RNA-binding protein family.</text>
</comment>
<dbReference type="RefSeq" id="WP_134710834.1">
    <property type="nucleotide sequence ID" value="NZ_CP119081.1"/>
</dbReference>
<evidence type="ECO:0000313" key="10">
    <source>
        <dbReference type="Proteomes" id="UP000297454"/>
    </source>
</evidence>
<dbReference type="GO" id="GO:0008360">
    <property type="term" value="P:regulation of cell shape"/>
    <property type="evidence" value="ECO:0007669"/>
    <property type="project" value="UniProtKB-KW"/>
</dbReference>
<evidence type="ECO:0000256" key="3">
    <source>
        <dbReference type="ARBA" id="ARBA00022960"/>
    </source>
</evidence>
<evidence type="ECO:0000259" key="8">
    <source>
        <dbReference type="PROSITE" id="PS51061"/>
    </source>
</evidence>
<keyword evidence="2 6" id="KW-0694">RNA-binding</keyword>
<protein>
    <recommendedName>
        <fullName evidence="6">RNA-binding protein KhpB</fullName>
    </recommendedName>
    <alternativeName>
        <fullName evidence="6">RNA-binding protein EloR</fullName>
    </alternativeName>
</protein>
<dbReference type="Gene3D" id="3.30.1370.50">
    <property type="entry name" value="R3H-like domain"/>
    <property type="match status" value="1"/>
</dbReference>
<comment type="subcellular location">
    <subcellularLocation>
        <location evidence="6">Cytoplasm</location>
    </subcellularLocation>
</comment>
<evidence type="ECO:0000256" key="7">
    <source>
        <dbReference type="SAM" id="MobiDB-lite"/>
    </source>
</evidence>
<comment type="caution">
    <text evidence="9">The sequence shown here is derived from an EMBL/GenBank/DDBJ whole genome shotgun (WGS) entry which is preliminary data.</text>
</comment>
<dbReference type="SUPFAM" id="SSF82708">
    <property type="entry name" value="R3H domain"/>
    <property type="match status" value="1"/>
</dbReference>
<dbReference type="GeneID" id="97031751"/>
<gene>
    <name evidence="6" type="primary">khpB</name>
    <name evidence="6" type="synonym">eloR</name>
    <name evidence="9" type="ORF">EQF91_00400</name>
</gene>
<dbReference type="InterPro" id="IPR038247">
    <property type="entry name" value="Jag_N_dom_sf"/>
</dbReference>
<dbReference type="GO" id="GO:0009252">
    <property type="term" value="P:peptidoglycan biosynthetic process"/>
    <property type="evidence" value="ECO:0007669"/>
    <property type="project" value="UniProtKB-UniRule"/>
</dbReference>
<dbReference type="HAMAP" id="MF_00867">
    <property type="entry name" value="KhpB"/>
    <property type="match status" value="1"/>
</dbReference>
<dbReference type="InterPro" id="IPR036867">
    <property type="entry name" value="R3H_dom_sf"/>
</dbReference>
<dbReference type="InterPro" id="IPR015946">
    <property type="entry name" value="KH_dom-like_a/b"/>
</dbReference>
<evidence type="ECO:0000256" key="6">
    <source>
        <dbReference type="HAMAP-Rule" id="MF_00867"/>
    </source>
</evidence>
<dbReference type="Proteomes" id="UP000297454">
    <property type="component" value="Unassembled WGS sequence"/>
</dbReference>
<dbReference type="SMART" id="SM00393">
    <property type="entry name" value="R3H"/>
    <property type="match status" value="1"/>
</dbReference>
<dbReference type="PROSITE" id="PS51061">
    <property type="entry name" value="R3H"/>
    <property type="match status" value="1"/>
</dbReference>
<dbReference type="InterPro" id="IPR038008">
    <property type="entry name" value="Jag_KH"/>
</dbReference>
<dbReference type="CDD" id="cd02414">
    <property type="entry name" value="KH-II_Jag"/>
    <property type="match status" value="1"/>
</dbReference>
<dbReference type="EMBL" id="SCFR01000001">
    <property type="protein sequence ID" value="TFF67691.1"/>
    <property type="molecule type" value="Genomic_DNA"/>
</dbReference>
<keyword evidence="5 6" id="KW-0961">Cell wall biogenesis/degradation</keyword>
<comment type="function">
    <text evidence="6">A probable RNA chaperone. Forms a complex with KhpA which binds to cellular RNA and controls its expression. Plays a role in peptidoglycan (PG) homeostasis and cell length regulation.</text>
</comment>